<gene>
    <name evidence="1" type="ORF">HAX54_020950</name>
</gene>
<organism evidence="1 2">
    <name type="scientific">Datura stramonium</name>
    <name type="common">Jimsonweed</name>
    <name type="synonym">Common thornapple</name>
    <dbReference type="NCBI Taxonomy" id="4076"/>
    <lineage>
        <taxon>Eukaryota</taxon>
        <taxon>Viridiplantae</taxon>
        <taxon>Streptophyta</taxon>
        <taxon>Embryophyta</taxon>
        <taxon>Tracheophyta</taxon>
        <taxon>Spermatophyta</taxon>
        <taxon>Magnoliopsida</taxon>
        <taxon>eudicotyledons</taxon>
        <taxon>Gunneridae</taxon>
        <taxon>Pentapetalae</taxon>
        <taxon>asterids</taxon>
        <taxon>lamiids</taxon>
        <taxon>Solanales</taxon>
        <taxon>Solanaceae</taxon>
        <taxon>Solanoideae</taxon>
        <taxon>Datureae</taxon>
        <taxon>Datura</taxon>
    </lineage>
</organism>
<protein>
    <submittedName>
        <fullName evidence="1">Uncharacterized protein</fullName>
    </submittedName>
</protein>
<sequence>MGPPRFSRDPDEDVYELLVSFYQRVSFLSPSCIDDSTKQDEAGYEAYRGDDKTTRRSGASTALHPGVEITLVKVTTFSLVYLLIQHCRLQKVVIVCMTTRVKDRECDDYDELGHFVRDFTRHKHSGTQQGFSDSRPQGINTINVGEQSARGGSNIARGGAAKVIMGEYSIEGRFYNGPDS</sequence>
<proteinExistence type="predicted"/>
<evidence type="ECO:0000313" key="1">
    <source>
        <dbReference type="EMBL" id="MCD9637581.1"/>
    </source>
</evidence>
<reference evidence="1 2" key="1">
    <citation type="journal article" date="2021" name="BMC Genomics">
        <title>Datura genome reveals duplications of psychoactive alkaloid biosynthetic genes and high mutation rate following tissue culture.</title>
        <authorList>
            <person name="Rajewski A."/>
            <person name="Carter-House D."/>
            <person name="Stajich J."/>
            <person name="Litt A."/>
        </authorList>
    </citation>
    <scope>NUCLEOTIDE SEQUENCE [LARGE SCALE GENOMIC DNA]</scope>
    <source>
        <strain evidence="1">AR-01</strain>
    </source>
</reference>
<dbReference type="EMBL" id="JACEIK010002513">
    <property type="protein sequence ID" value="MCD9637581.1"/>
    <property type="molecule type" value="Genomic_DNA"/>
</dbReference>
<dbReference type="Proteomes" id="UP000823775">
    <property type="component" value="Unassembled WGS sequence"/>
</dbReference>
<evidence type="ECO:0000313" key="2">
    <source>
        <dbReference type="Proteomes" id="UP000823775"/>
    </source>
</evidence>
<name>A0ABS8UTU1_DATST</name>
<keyword evidence="2" id="KW-1185">Reference proteome</keyword>
<accession>A0ABS8UTU1</accession>
<comment type="caution">
    <text evidence="1">The sequence shown here is derived from an EMBL/GenBank/DDBJ whole genome shotgun (WGS) entry which is preliminary data.</text>
</comment>